<dbReference type="RefSeq" id="XP_004030650.1">
    <property type="nucleotide sequence ID" value="XM_004030602.1"/>
</dbReference>
<dbReference type="OMA" id="LMAMKYC"/>
<keyword evidence="3" id="KW-1185">Reference proteome</keyword>
<proteinExistence type="predicted"/>
<dbReference type="AlphaFoldDB" id="G0QZE5"/>
<gene>
    <name evidence="2" type="ORF">IMG5_156070</name>
</gene>
<organism evidence="2 3">
    <name type="scientific">Ichthyophthirius multifiliis</name>
    <name type="common">White spot disease agent</name>
    <name type="synonym">Ich</name>
    <dbReference type="NCBI Taxonomy" id="5932"/>
    <lineage>
        <taxon>Eukaryota</taxon>
        <taxon>Sar</taxon>
        <taxon>Alveolata</taxon>
        <taxon>Ciliophora</taxon>
        <taxon>Intramacronucleata</taxon>
        <taxon>Oligohymenophorea</taxon>
        <taxon>Hymenostomatida</taxon>
        <taxon>Ophryoglenina</taxon>
        <taxon>Ichthyophthirius</taxon>
    </lineage>
</organism>
<reference evidence="2 3" key="1">
    <citation type="submission" date="2011-07" db="EMBL/GenBank/DDBJ databases">
        <authorList>
            <person name="Coyne R."/>
            <person name="Brami D."/>
            <person name="Johnson J."/>
            <person name="Hostetler J."/>
            <person name="Hannick L."/>
            <person name="Clark T."/>
            <person name="Cassidy-Hanley D."/>
            <person name="Inman J."/>
        </authorList>
    </citation>
    <scope>NUCLEOTIDE SEQUENCE [LARGE SCALE GENOMIC DNA]</scope>
    <source>
        <strain evidence="2 3">G5</strain>
    </source>
</reference>
<dbReference type="InParanoid" id="G0QZE5"/>
<evidence type="ECO:0000256" key="1">
    <source>
        <dbReference type="SAM" id="MobiDB-lite"/>
    </source>
</evidence>
<sequence>MSSQKKGANNNNSKKTKKTNNDNNENENNDDEDSYDYKQDFMPGQKYQTPDDDNGIRVFYETLYKQNANSEMAIKYCLENGLLEEEEAIKYLKKISKKK</sequence>
<dbReference type="GeneID" id="14905516"/>
<evidence type="ECO:0000313" key="3">
    <source>
        <dbReference type="Proteomes" id="UP000008983"/>
    </source>
</evidence>
<name>G0QZE5_ICHMU</name>
<feature type="compositionally biased region" description="Acidic residues" evidence="1">
    <location>
        <begin position="24"/>
        <end position="34"/>
    </location>
</feature>
<accession>G0QZE5</accession>
<evidence type="ECO:0000313" key="2">
    <source>
        <dbReference type="EMBL" id="EGR29414.1"/>
    </source>
</evidence>
<dbReference type="eggNOG" id="ENOG502SDWY">
    <property type="taxonomic scope" value="Eukaryota"/>
</dbReference>
<feature type="region of interest" description="Disordered" evidence="1">
    <location>
        <begin position="1"/>
        <end position="53"/>
    </location>
</feature>
<protein>
    <submittedName>
        <fullName evidence="2">Uncharacterized protein</fullName>
    </submittedName>
</protein>
<dbReference type="PANTHER" id="PTHR33828:SF2">
    <property type="entry name" value="NUCLEOLIN"/>
    <property type="match status" value="1"/>
</dbReference>
<dbReference type="OrthoDB" id="361835at2759"/>
<dbReference type="Proteomes" id="UP000008983">
    <property type="component" value="Unassembled WGS sequence"/>
</dbReference>
<dbReference type="PANTHER" id="PTHR33828">
    <property type="entry name" value="OS05G0596200 PROTEIN"/>
    <property type="match status" value="1"/>
</dbReference>
<dbReference type="EMBL" id="GL984145">
    <property type="protein sequence ID" value="EGR29414.1"/>
    <property type="molecule type" value="Genomic_DNA"/>
</dbReference>